<reference evidence="5 6" key="1">
    <citation type="submission" date="2023-04" db="EMBL/GenBank/DDBJ databases">
        <title>Klugiella caeni sp. nov. isolated from the sludge of biochemical tank.</title>
        <authorList>
            <person name="Geng K."/>
        </authorList>
    </citation>
    <scope>NUCLEOTIDE SEQUENCE [LARGE SCALE GENOMIC DNA]</scope>
    <source>
        <strain evidence="5 6">YN-L-19</strain>
    </source>
</reference>
<gene>
    <name evidence="5" type="primary">dprA</name>
    <name evidence="5" type="ORF">QF206_01860</name>
</gene>
<protein>
    <submittedName>
        <fullName evidence="5">DNA-processing protein DprA</fullName>
    </submittedName>
</protein>
<comment type="similarity">
    <text evidence="1">Belongs to the DprA/Smf family.</text>
</comment>
<dbReference type="PANTHER" id="PTHR43022:SF1">
    <property type="entry name" value="PROTEIN SMF"/>
    <property type="match status" value="1"/>
</dbReference>
<dbReference type="InterPro" id="IPR057666">
    <property type="entry name" value="DrpA_SLOG"/>
</dbReference>
<dbReference type="Proteomes" id="UP001321506">
    <property type="component" value="Unassembled WGS sequence"/>
</dbReference>
<evidence type="ECO:0000313" key="5">
    <source>
        <dbReference type="EMBL" id="MDI2097715.1"/>
    </source>
</evidence>
<sequence length="436" mass="45868">MTLSPHARPLIDGSQPGRATAPLFGLDERELRPLLDRVALRERDDDGRQHLLAAIVWSMIAEPGDRDAGTLTGALGGVRALEAVIDGTTPTELVRRLHDATGEALEEPDDLQAAISRFRAALDRWRPRAVARHVHSTLLSAARQAVRVLCPGDEEWPMGLDDLGPHAPSALWLRGDPGRLVSLARSIAVVGARAATAYGESVAIEMSAVLCDRGFAVLSGAAYGIDGAAHRAALARGGVTAAVLAGGVDRFYPSGHDGLLHRIVEHGVVLSEVPCGSPPTKWRFLQRNRLLAALSQATVVVEAGRRSGSLNTAGHAAALGRALGAVPGPVTSAASAGCHRLIREYDAVCVTNAEEVIALHPEGAEMQQALFTSHDPEQLRLLDALSSRAARDTLEVSRRSGLAVARVQAILGALELEGAVVSGERGWRKASGSGLS</sequence>
<dbReference type="NCBIfam" id="TIGR00732">
    <property type="entry name" value="dprA"/>
    <property type="match status" value="1"/>
</dbReference>
<evidence type="ECO:0000259" key="3">
    <source>
        <dbReference type="Pfam" id="PF02481"/>
    </source>
</evidence>
<name>A0AAW6T1L2_9MICO</name>
<organism evidence="5 6">
    <name type="scientific">Ruicaihuangia caeni</name>
    <dbReference type="NCBI Taxonomy" id="3042517"/>
    <lineage>
        <taxon>Bacteria</taxon>
        <taxon>Bacillati</taxon>
        <taxon>Actinomycetota</taxon>
        <taxon>Actinomycetes</taxon>
        <taxon>Micrococcales</taxon>
        <taxon>Microbacteriaceae</taxon>
        <taxon>Ruicaihuangia</taxon>
    </lineage>
</organism>
<dbReference type="PANTHER" id="PTHR43022">
    <property type="entry name" value="PROTEIN SMF"/>
    <property type="match status" value="1"/>
</dbReference>
<feature type="region of interest" description="Disordered" evidence="2">
    <location>
        <begin position="1"/>
        <end position="21"/>
    </location>
</feature>
<dbReference type="InterPro" id="IPR041614">
    <property type="entry name" value="DprA_WH"/>
</dbReference>
<dbReference type="EMBL" id="JASATX010000001">
    <property type="protein sequence ID" value="MDI2097715.1"/>
    <property type="molecule type" value="Genomic_DNA"/>
</dbReference>
<dbReference type="SUPFAM" id="SSF102405">
    <property type="entry name" value="MCP/YpsA-like"/>
    <property type="match status" value="1"/>
</dbReference>
<evidence type="ECO:0000313" key="6">
    <source>
        <dbReference type="Proteomes" id="UP001321506"/>
    </source>
</evidence>
<dbReference type="RefSeq" id="WP_281487499.1">
    <property type="nucleotide sequence ID" value="NZ_JASATX010000001.1"/>
</dbReference>
<feature type="domain" description="DprA winged helix" evidence="4">
    <location>
        <begin position="373"/>
        <end position="422"/>
    </location>
</feature>
<proteinExistence type="inferred from homology"/>
<dbReference type="InterPro" id="IPR003488">
    <property type="entry name" value="DprA"/>
</dbReference>
<accession>A0AAW6T1L2</accession>
<dbReference type="Pfam" id="PF02481">
    <property type="entry name" value="DNA_processg_A"/>
    <property type="match status" value="1"/>
</dbReference>
<dbReference type="GO" id="GO:0009294">
    <property type="term" value="P:DNA-mediated transformation"/>
    <property type="evidence" value="ECO:0007669"/>
    <property type="project" value="InterPro"/>
</dbReference>
<dbReference type="Pfam" id="PF17782">
    <property type="entry name" value="WHD_DprA"/>
    <property type="match status" value="1"/>
</dbReference>
<evidence type="ECO:0000259" key="4">
    <source>
        <dbReference type="Pfam" id="PF17782"/>
    </source>
</evidence>
<evidence type="ECO:0000256" key="2">
    <source>
        <dbReference type="SAM" id="MobiDB-lite"/>
    </source>
</evidence>
<dbReference type="Gene3D" id="1.10.10.10">
    <property type="entry name" value="Winged helix-like DNA-binding domain superfamily/Winged helix DNA-binding domain"/>
    <property type="match status" value="1"/>
</dbReference>
<dbReference type="AlphaFoldDB" id="A0AAW6T1L2"/>
<feature type="domain" description="Smf/DprA SLOG" evidence="3">
    <location>
        <begin position="148"/>
        <end position="358"/>
    </location>
</feature>
<keyword evidence="6" id="KW-1185">Reference proteome</keyword>
<comment type="caution">
    <text evidence="5">The sequence shown here is derived from an EMBL/GenBank/DDBJ whole genome shotgun (WGS) entry which is preliminary data.</text>
</comment>
<dbReference type="Gene3D" id="3.40.50.450">
    <property type="match status" value="1"/>
</dbReference>
<evidence type="ECO:0000256" key="1">
    <source>
        <dbReference type="ARBA" id="ARBA00006525"/>
    </source>
</evidence>
<dbReference type="InterPro" id="IPR036388">
    <property type="entry name" value="WH-like_DNA-bd_sf"/>
</dbReference>